<name>A0A318DZV2_9GAMM</name>
<comment type="caution">
    <text evidence="1">The sequence shown here is derived from an EMBL/GenBank/DDBJ whole genome shotgun (WGS) entry which is preliminary data.</text>
</comment>
<proteinExistence type="predicted"/>
<reference evidence="1 2" key="1">
    <citation type="submission" date="2018-04" db="EMBL/GenBank/DDBJ databases">
        <title>Genomic Encyclopedia of Type Strains, Phase IV (KMG-IV): sequencing the most valuable type-strain genomes for metagenomic binning, comparative biology and taxonomic classification.</title>
        <authorList>
            <person name="Goeker M."/>
        </authorList>
    </citation>
    <scope>NUCLEOTIDE SEQUENCE [LARGE SCALE GENOMIC DNA]</scope>
    <source>
        <strain evidence="1 2">DSM 104150</strain>
    </source>
</reference>
<evidence type="ECO:0000313" key="1">
    <source>
        <dbReference type="EMBL" id="PXV63743.1"/>
    </source>
</evidence>
<dbReference type="Proteomes" id="UP000248330">
    <property type="component" value="Unassembled WGS sequence"/>
</dbReference>
<organism evidence="1 2">
    <name type="scientific">Sinimarinibacterium flocculans</name>
    <dbReference type="NCBI Taxonomy" id="985250"/>
    <lineage>
        <taxon>Bacteria</taxon>
        <taxon>Pseudomonadati</taxon>
        <taxon>Pseudomonadota</taxon>
        <taxon>Gammaproteobacteria</taxon>
        <taxon>Nevskiales</taxon>
        <taxon>Nevskiaceae</taxon>
        <taxon>Sinimarinibacterium</taxon>
    </lineage>
</organism>
<dbReference type="AlphaFoldDB" id="A0A318DZV2"/>
<evidence type="ECO:0000313" key="2">
    <source>
        <dbReference type="Proteomes" id="UP000248330"/>
    </source>
</evidence>
<dbReference type="RefSeq" id="WP_110266879.1">
    <property type="nucleotide sequence ID" value="NZ_CAKZQT010000014.1"/>
</dbReference>
<accession>A0A318DZV2</accession>
<gene>
    <name evidence="1" type="ORF">C8D93_11552</name>
</gene>
<keyword evidence="2" id="KW-1185">Reference proteome</keyword>
<dbReference type="EMBL" id="QICN01000015">
    <property type="protein sequence ID" value="PXV63743.1"/>
    <property type="molecule type" value="Genomic_DNA"/>
</dbReference>
<protein>
    <submittedName>
        <fullName evidence="1">Uncharacterized protein</fullName>
    </submittedName>
</protein>
<sequence length="263" mass="29939">MSVDAAKADLILQYALLLAGQEDDFFDRQLGPIHLLKYCYLADLIHARYEEGRTFTGANWTFYKFGPWAQDVHARIAPAVRMVQADEKVMASDYGDRQDWFRWWKSDDRLLEAKENSLPSCIRRELRPLVHRFGKDTPALLDFVYRTAPMLDAAPGQRLDFALEARARPIKNADVADTASTLSANKQKKLRERLKTIREQSSTRSAGRQKLVKLDQPRYDEVFEQGVAWLESLAGPALPEGNLVAEFSDDVWTSSTRKGSDLS</sequence>
<dbReference type="OrthoDB" id="7061306at2"/>